<evidence type="ECO:0000259" key="5">
    <source>
        <dbReference type="Pfam" id="PF21036"/>
    </source>
</evidence>
<comment type="similarity">
    <text evidence="1">Belongs to the glycosyltransferase 28 family.</text>
</comment>
<dbReference type="Gene3D" id="3.40.50.2000">
    <property type="entry name" value="Glycogen Phosphorylase B"/>
    <property type="match status" value="2"/>
</dbReference>
<dbReference type="EMBL" id="JBHSQO010000010">
    <property type="protein sequence ID" value="MFC6090015.1"/>
    <property type="molecule type" value="Genomic_DNA"/>
</dbReference>
<proteinExistence type="inferred from homology"/>
<feature type="domain" description="Erythromycin biosynthesis protein CIII-like N-terminal" evidence="5">
    <location>
        <begin position="22"/>
        <end position="222"/>
    </location>
</feature>
<evidence type="ECO:0000313" key="7">
    <source>
        <dbReference type="Proteomes" id="UP001596220"/>
    </source>
</evidence>
<dbReference type="RefSeq" id="WP_380635583.1">
    <property type="nucleotide sequence ID" value="NZ_JBHSQO010000010.1"/>
</dbReference>
<keyword evidence="2" id="KW-0328">Glycosyltransferase</keyword>
<dbReference type="PANTHER" id="PTHR48050:SF13">
    <property type="entry name" value="STEROL 3-BETA-GLUCOSYLTRANSFERASE UGT80A2"/>
    <property type="match status" value="1"/>
</dbReference>
<dbReference type="Pfam" id="PF06722">
    <property type="entry name" value="EryCIII-like_C"/>
    <property type="match status" value="1"/>
</dbReference>
<dbReference type="Pfam" id="PF21036">
    <property type="entry name" value="EryCIII-like_N"/>
    <property type="match status" value="1"/>
</dbReference>
<organism evidence="6 7">
    <name type="scientific">Saccharothrix lopnurensis</name>
    <dbReference type="NCBI Taxonomy" id="1670621"/>
    <lineage>
        <taxon>Bacteria</taxon>
        <taxon>Bacillati</taxon>
        <taxon>Actinomycetota</taxon>
        <taxon>Actinomycetes</taxon>
        <taxon>Pseudonocardiales</taxon>
        <taxon>Pseudonocardiaceae</taxon>
        <taxon>Saccharothrix</taxon>
    </lineage>
</organism>
<evidence type="ECO:0000256" key="3">
    <source>
        <dbReference type="ARBA" id="ARBA00022679"/>
    </source>
</evidence>
<keyword evidence="3" id="KW-0808">Transferase</keyword>
<reference evidence="7" key="1">
    <citation type="journal article" date="2019" name="Int. J. Syst. Evol. Microbiol.">
        <title>The Global Catalogue of Microorganisms (GCM) 10K type strain sequencing project: providing services to taxonomists for standard genome sequencing and annotation.</title>
        <authorList>
            <consortium name="The Broad Institute Genomics Platform"/>
            <consortium name="The Broad Institute Genome Sequencing Center for Infectious Disease"/>
            <person name="Wu L."/>
            <person name="Ma J."/>
        </authorList>
    </citation>
    <scope>NUCLEOTIDE SEQUENCE [LARGE SCALE GENOMIC DNA]</scope>
    <source>
        <strain evidence="7">CGMCC 4.7246</strain>
    </source>
</reference>
<comment type="caution">
    <text evidence="6">The sequence shown here is derived from an EMBL/GenBank/DDBJ whole genome shotgun (WGS) entry which is preliminary data.</text>
</comment>
<dbReference type="InterPro" id="IPR048284">
    <property type="entry name" value="EryCIII-like_N"/>
</dbReference>
<dbReference type="CDD" id="cd03784">
    <property type="entry name" value="GT1_Gtf-like"/>
    <property type="match status" value="1"/>
</dbReference>
<evidence type="ECO:0000256" key="2">
    <source>
        <dbReference type="ARBA" id="ARBA00022676"/>
    </source>
</evidence>
<gene>
    <name evidence="6" type="ORF">ACFP3R_12095</name>
</gene>
<evidence type="ECO:0000259" key="4">
    <source>
        <dbReference type="Pfam" id="PF06722"/>
    </source>
</evidence>
<evidence type="ECO:0000256" key="1">
    <source>
        <dbReference type="ARBA" id="ARBA00006962"/>
    </source>
</evidence>
<feature type="domain" description="Erythromycin biosynthesis protein CIII-like C-terminal" evidence="4">
    <location>
        <begin position="236"/>
        <end position="376"/>
    </location>
</feature>
<dbReference type="InterPro" id="IPR050426">
    <property type="entry name" value="Glycosyltransferase_28"/>
</dbReference>
<name>A0ABW1P3W7_9PSEU</name>
<protein>
    <submittedName>
        <fullName evidence="6">Glycosyltransferase</fullName>
    </submittedName>
</protein>
<dbReference type="SUPFAM" id="SSF53756">
    <property type="entry name" value="UDP-Glycosyltransferase/glycogen phosphorylase"/>
    <property type="match status" value="1"/>
</dbReference>
<evidence type="ECO:0000313" key="6">
    <source>
        <dbReference type="EMBL" id="MFC6090015.1"/>
    </source>
</evidence>
<keyword evidence="7" id="KW-1185">Reference proteome</keyword>
<dbReference type="InterPro" id="IPR002213">
    <property type="entry name" value="UDP_glucos_trans"/>
</dbReference>
<accession>A0ABW1P3W7</accession>
<dbReference type="Proteomes" id="UP001596220">
    <property type="component" value="Unassembled WGS sequence"/>
</dbReference>
<sequence>MKVLFVSSPGLGHLLPMIPLAWAFRASGHDVVIATAEHAHRAAQAGLEVVDIAPHFSSVAAFEQVAKDRPDFVTTVATRPAIDLAEWGVQIAAVNRPLIDGLLTLTDDFKPDLVVYEQGATAGLFAAARAGVPSVQRNHGAFATGGMHDAIASYLGDFFEKYDLPKSLPKPDVIIESFPPSMILDRAPEGWFMQWVPYGGGEVHGDRWPTAPERPQVAVSMGTIELQAFGLGAAESIIAAAAEVDADFVLALGDLDTTPLQPLPSNVRAIGWTTLHRLLRQCAAVVHHGSGGMIMTSIESCTPQLLAPDARDMFQHSGRDAVRKLGVGLVSTADQVTPELLTELIRDEKLARQMKVVRDEVHSLPSPAETVRRIIAEI</sequence>
<dbReference type="PANTHER" id="PTHR48050">
    <property type="entry name" value="STEROL 3-BETA-GLUCOSYLTRANSFERASE"/>
    <property type="match status" value="1"/>
</dbReference>
<dbReference type="InterPro" id="IPR010610">
    <property type="entry name" value="EryCIII-like_C"/>
</dbReference>